<gene>
    <name evidence="2" type="ORF">XAT740_LOCUS49475</name>
</gene>
<dbReference type="AlphaFoldDB" id="A0A816BSF2"/>
<evidence type="ECO:0000313" key="2">
    <source>
        <dbReference type="EMBL" id="CAF1615312.1"/>
    </source>
</evidence>
<feature type="region of interest" description="Disordered" evidence="1">
    <location>
        <begin position="1"/>
        <end position="23"/>
    </location>
</feature>
<dbReference type="EMBL" id="CAJNOR010007335">
    <property type="protein sequence ID" value="CAF1615312.1"/>
    <property type="molecule type" value="Genomic_DNA"/>
</dbReference>
<feature type="region of interest" description="Disordered" evidence="1">
    <location>
        <begin position="261"/>
        <end position="305"/>
    </location>
</feature>
<organism evidence="2 3">
    <name type="scientific">Adineta ricciae</name>
    <name type="common">Rotifer</name>
    <dbReference type="NCBI Taxonomy" id="249248"/>
    <lineage>
        <taxon>Eukaryota</taxon>
        <taxon>Metazoa</taxon>
        <taxon>Spiralia</taxon>
        <taxon>Gnathifera</taxon>
        <taxon>Rotifera</taxon>
        <taxon>Eurotatoria</taxon>
        <taxon>Bdelloidea</taxon>
        <taxon>Adinetida</taxon>
        <taxon>Adinetidae</taxon>
        <taxon>Adineta</taxon>
    </lineage>
</organism>
<protein>
    <submittedName>
        <fullName evidence="2">Uncharacterized protein</fullName>
    </submittedName>
</protein>
<accession>A0A816BSF2</accession>
<sequence length="305" mass="34157">MDSSDAADIFEKENHGNGPSSAQLKGKECLEIGETANSIGPLAVYRALVESVDERLLAVGNFTGCYTYETIKKSALNYRNNATGGVMKKIDGDDFNNTTPVVHAMLADNRIPSISNFLRDLCYSIRQIRGTDIVSSFYIIDFSAARMNAILEAFKTRTSNLGHFEPRYKYNPVRHSNALIESYFRTMKKSICQDQAYSRPYLAIHDLRRCINIQFKVNEYNVTERKRWSTLPAYLEYGDKYVAKRVPVKIKDGEPVKVIKKISESEDTSKASSCKQSSSSSTSKYDSNLASSSASSRKNESTPPP</sequence>
<evidence type="ECO:0000313" key="3">
    <source>
        <dbReference type="Proteomes" id="UP000663828"/>
    </source>
</evidence>
<proteinExistence type="predicted"/>
<evidence type="ECO:0000256" key="1">
    <source>
        <dbReference type="SAM" id="MobiDB-lite"/>
    </source>
</evidence>
<comment type="caution">
    <text evidence="2">The sequence shown here is derived from an EMBL/GenBank/DDBJ whole genome shotgun (WGS) entry which is preliminary data.</text>
</comment>
<reference evidence="2" key="1">
    <citation type="submission" date="2021-02" db="EMBL/GenBank/DDBJ databases">
        <authorList>
            <person name="Nowell W R."/>
        </authorList>
    </citation>
    <scope>NUCLEOTIDE SEQUENCE</scope>
</reference>
<feature type="compositionally biased region" description="Low complexity" evidence="1">
    <location>
        <begin position="270"/>
        <end position="296"/>
    </location>
</feature>
<name>A0A816BSF2_ADIRI</name>
<keyword evidence="3" id="KW-1185">Reference proteome</keyword>
<dbReference type="Proteomes" id="UP000663828">
    <property type="component" value="Unassembled WGS sequence"/>
</dbReference>